<keyword evidence="2" id="KW-0540">Nuclease</keyword>
<dbReference type="InterPro" id="IPR003615">
    <property type="entry name" value="HNH_nuc"/>
</dbReference>
<dbReference type="EMBL" id="JAJDKQ010000008">
    <property type="protein sequence ID" value="MCB8561548.1"/>
    <property type="molecule type" value="Genomic_DNA"/>
</dbReference>
<dbReference type="Proteomes" id="UP001197827">
    <property type="component" value="Unassembled WGS sequence"/>
</dbReference>
<evidence type="ECO:0000313" key="3">
    <source>
        <dbReference type="Proteomes" id="UP001197827"/>
    </source>
</evidence>
<name>A0AAW4VLI5_9FIRM</name>
<dbReference type="GO" id="GO:0004519">
    <property type="term" value="F:endonuclease activity"/>
    <property type="evidence" value="ECO:0007669"/>
    <property type="project" value="UniProtKB-KW"/>
</dbReference>
<accession>A0AAW4VLI5</accession>
<evidence type="ECO:0000313" key="2">
    <source>
        <dbReference type="EMBL" id="MCB8561548.1"/>
    </source>
</evidence>
<dbReference type="CDD" id="cd00085">
    <property type="entry name" value="HNHc"/>
    <property type="match status" value="1"/>
</dbReference>
<gene>
    <name evidence="2" type="ORF">LJD74_05895</name>
</gene>
<sequence length="195" mass="23057">MNRVHGQYNIIRRCNVQEQNDYHKYRDDLREDFYHICGYCGKHEKITKHGFEIDHFVPIKIDNSKKTKYDNLVYSCFTCNRKKSSDWPTKDTNVSNNGVVGYVDPATPEFDNHLERNEEGKIIAKTPVGAYMVKKLKFDMRPIEVIHKLNMLIHKKNQLSEMIKTKANGREDILKYIEIQEEIDSLMDIIFLNKE</sequence>
<comment type="caution">
    <text evidence="2">The sequence shown here is derived from an EMBL/GenBank/DDBJ whole genome shotgun (WGS) entry which is preliminary data.</text>
</comment>
<dbReference type="InterPro" id="IPR002711">
    <property type="entry name" value="HNH"/>
</dbReference>
<feature type="domain" description="HNH nuclease" evidence="1">
    <location>
        <begin position="24"/>
        <end position="81"/>
    </location>
</feature>
<proteinExistence type="predicted"/>
<dbReference type="GO" id="GO:0003676">
    <property type="term" value="F:nucleic acid binding"/>
    <property type="evidence" value="ECO:0007669"/>
    <property type="project" value="InterPro"/>
</dbReference>
<dbReference type="SMART" id="SM00507">
    <property type="entry name" value="HNHc"/>
    <property type="match status" value="1"/>
</dbReference>
<organism evidence="2 3">
    <name type="scientific">Faecalibacillus intestinalis</name>
    <dbReference type="NCBI Taxonomy" id="1982626"/>
    <lineage>
        <taxon>Bacteria</taxon>
        <taxon>Bacillati</taxon>
        <taxon>Bacillota</taxon>
        <taxon>Erysipelotrichia</taxon>
        <taxon>Erysipelotrichales</taxon>
        <taxon>Coprobacillaceae</taxon>
        <taxon>Faecalibacillus</taxon>
    </lineage>
</organism>
<keyword evidence="2" id="KW-0255">Endonuclease</keyword>
<dbReference type="AlphaFoldDB" id="A0AAW4VLI5"/>
<reference evidence="2" key="1">
    <citation type="submission" date="2021-10" db="EMBL/GenBank/DDBJ databases">
        <title>Collection of gut derived symbiotic bacterial strains cultured from healthy donors.</title>
        <authorList>
            <person name="Lin H."/>
            <person name="Littmann E."/>
            <person name="Kohout C."/>
            <person name="Pamer E.G."/>
        </authorList>
    </citation>
    <scope>NUCLEOTIDE SEQUENCE</scope>
    <source>
        <strain evidence="2">DFI.5.2</strain>
    </source>
</reference>
<dbReference type="Gene3D" id="1.10.30.50">
    <property type="match status" value="1"/>
</dbReference>
<evidence type="ECO:0000259" key="1">
    <source>
        <dbReference type="SMART" id="SM00507"/>
    </source>
</evidence>
<protein>
    <submittedName>
        <fullName evidence="2">HNH endonuclease</fullName>
    </submittedName>
</protein>
<dbReference type="RefSeq" id="WP_118306687.1">
    <property type="nucleotide sequence ID" value="NZ_CAKMUM010000009.1"/>
</dbReference>
<keyword evidence="2" id="KW-0378">Hydrolase</keyword>
<dbReference type="Pfam" id="PF01844">
    <property type="entry name" value="HNH"/>
    <property type="match status" value="1"/>
</dbReference>
<dbReference type="GO" id="GO:0008270">
    <property type="term" value="F:zinc ion binding"/>
    <property type="evidence" value="ECO:0007669"/>
    <property type="project" value="InterPro"/>
</dbReference>